<evidence type="ECO:0000313" key="1">
    <source>
        <dbReference type="EMBL" id="MFD1511337.1"/>
    </source>
</evidence>
<dbReference type="PANTHER" id="PTHR43861:SF1">
    <property type="entry name" value="TRANS-ACONITATE 2-METHYLTRANSFERASE"/>
    <property type="match status" value="1"/>
</dbReference>
<name>A0ABW4ELF4_9RHOB</name>
<keyword evidence="2" id="KW-1185">Reference proteome</keyword>
<dbReference type="Gene3D" id="3.40.50.150">
    <property type="entry name" value="Vaccinia Virus protein VP39"/>
    <property type="match status" value="1"/>
</dbReference>
<proteinExistence type="predicted"/>
<dbReference type="Pfam" id="PF13489">
    <property type="entry name" value="Methyltransf_23"/>
    <property type="match status" value="1"/>
</dbReference>
<keyword evidence="1" id="KW-0808">Transferase</keyword>
<dbReference type="PANTHER" id="PTHR43861">
    <property type="entry name" value="TRANS-ACONITATE 2-METHYLTRANSFERASE-RELATED"/>
    <property type="match status" value="1"/>
</dbReference>
<dbReference type="EMBL" id="JBHUDD010000157">
    <property type="protein sequence ID" value="MFD1511337.1"/>
    <property type="molecule type" value="Genomic_DNA"/>
</dbReference>
<dbReference type="GO" id="GO:0032259">
    <property type="term" value="P:methylation"/>
    <property type="evidence" value="ECO:0007669"/>
    <property type="project" value="UniProtKB-KW"/>
</dbReference>
<accession>A0ABW4ELF4</accession>
<gene>
    <name evidence="1" type="ORF">ACFTOW_18300</name>
</gene>
<sequence length="201" mass="21041">MSGDPETLRVYDARAADYARVTATQAPDPILSEFIAALPSGARVLDLGCGPGTDAGHMAASGLQVEALDASAAMVAQANARTGVRARQADFDTFVAEGHSAAYHGVWANFSLLHAPRAALPGILTAIHTALRPSGQVHIAVKTGHGSARDSLGRIYTYYQPQDLSDLLRATGLVPQSQVTGRDPGLDGVMAEWIAIRAQRG</sequence>
<dbReference type="GO" id="GO:0008168">
    <property type="term" value="F:methyltransferase activity"/>
    <property type="evidence" value="ECO:0007669"/>
    <property type="project" value="UniProtKB-KW"/>
</dbReference>
<dbReference type="CDD" id="cd02440">
    <property type="entry name" value="AdoMet_MTases"/>
    <property type="match status" value="1"/>
</dbReference>
<dbReference type="RefSeq" id="WP_379918427.1">
    <property type="nucleotide sequence ID" value="NZ_JBHUDD010000157.1"/>
</dbReference>
<dbReference type="Proteomes" id="UP001597186">
    <property type="component" value="Unassembled WGS sequence"/>
</dbReference>
<dbReference type="SUPFAM" id="SSF53335">
    <property type="entry name" value="S-adenosyl-L-methionine-dependent methyltransferases"/>
    <property type="match status" value="1"/>
</dbReference>
<keyword evidence="1" id="KW-0489">Methyltransferase</keyword>
<dbReference type="InterPro" id="IPR029063">
    <property type="entry name" value="SAM-dependent_MTases_sf"/>
</dbReference>
<evidence type="ECO:0000313" key="2">
    <source>
        <dbReference type="Proteomes" id="UP001597186"/>
    </source>
</evidence>
<organism evidence="1 2">
    <name type="scientific">Lacimonas salitolerans</name>
    <dbReference type="NCBI Taxonomy" id="1323750"/>
    <lineage>
        <taxon>Bacteria</taxon>
        <taxon>Pseudomonadati</taxon>
        <taxon>Pseudomonadota</taxon>
        <taxon>Alphaproteobacteria</taxon>
        <taxon>Rhodobacterales</taxon>
        <taxon>Paracoccaceae</taxon>
        <taxon>Lacimonas</taxon>
    </lineage>
</organism>
<protein>
    <submittedName>
        <fullName evidence="1">Class I SAM-dependent DNA methyltransferase</fullName>
    </submittedName>
</protein>
<reference evidence="2" key="1">
    <citation type="journal article" date="2019" name="Int. J. Syst. Evol. Microbiol.">
        <title>The Global Catalogue of Microorganisms (GCM) 10K type strain sequencing project: providing services to taxonomists for standard genome sequencing and annotation.</title>
        <authorList>
            <consortium name="The Broad Institute Genomics Platform"/>
            <consortium name="The Broad Institute Genome Sequencing Center for Infectious Disease"/>
            <person name="Wu L."/>
            <person name="Ma J."/>
        </authorList>
    </citation>
    <scope>NUCLEOTIDE SEQUENCE [LARGE SCALE GENOMIC DNA]</scope>
    <source>
        <strain evidence="2">CGMCC 1.12477</strain>
    </source>
</reference>
<comment type="caution">
    <text evidence="1">The sequence shown here is derived from an EMBL/GenBank/DDBJ whole genome shotgun (WGS) entry which is preliminary data.</text>
</comment>